<dbReference type="RefSeq" id="WP_007959559.1">
    <property type="nucleotide sequence ID" value="NZ_CP010978.1"/>
</dbReference>
<evidence type="ECO:0000259" key="2">
    <source>
        <dbReference type="Pfam" id="PF13400"/>
    </source>
</evidence>
<dbReference type="InterPro" id="IPR028087">
    <property type="entry name" value="Tad_N"/>
</dbReference>
<proteinExistence type="predicted"/>
<dbReference type="OrthoDB" id="1681677at2"/>
<name>I8TQE2_9FIRM</name>
<sequence length="416" mass="43508" precursor="true">MNRFHFNQKGSILMLMAFTIPFLFVISAIAVDCGYLYVQRSHMQNMADAAVLAGAAKLGSGTADAQKLALTYIEKNKKASDGGIGIGNGIEISFPNEDSAKKIRVKIEESIHYSQLPFMSSVISLFKFIDDPIKLTVHAIASYSSSALGIFDHSIISGGDGTFYLMGEWGSGGNKFNGPIHVNGIFQFDKNSEKGYGTDNIPSTGTEINAPITITAEKYDIGGLNKTANQVLASKFSYGSDKIDITETNPTVKAKIDALTNKANTFSTSHPASAAGGSGVDALKLTSPLYVEGNLGSGYSTKNIISGPNSNGGVVTNDVVIVATGDIALNFSSITFSNTATITLISLTGNIMISGGNMINVNALAPHGSITVNGGGTTINGYLIGQSVSLGQGARKYQNSHWSGGSGGSGKIRLTE</sequence>
<reference evidence="4" key="2">
    <citation type="submission" date="2015-02" db="EMBL/GenBank/DDBJ databases">
        <title>Complete Genome Sequence of Pelosinus fermentans JBW45.</title>
        <authorList>
            <person name="De Leon K.B."/>
            <person name="Utturkar S.M."/>
            <person name="Camilleri L.B."/>
            <person name="Arkin A.P."/>
            <person name="Fields M.W."/>
            <person name="Brown S.D."/>
            <person name="Wall J.D."/>
        </authorList>
    </citation>
    <scope>NUCLEOTIDE SEQUENCE [LARGE SCALE GENOMIC DNA]</scope>
    <source>
        <strain evidence="4">JBW45</strain>
    </source>
</reference>
<dbReference type="HOGENOM" id="CLU_640624_0_0_9"/>
<keyword evidence="1" id="KW-0472">Membrane</keyword>
<dbReference type="Proteomes" id="UP000005361">
    <property type="component" value="Chromosome"/>
</dbReference>
<gene>
    <name evidence="3" type="ORF">JBW_01487</name>
</gene>
<dbReference type="AlphaFoldDB" id="I8TQE2"/>
<feature type="domain" description="Putative Flp pilus-assembly TadG-like N-terminal" evidence="2">
    <location>
        <begin position="10"/>
        <end position="56"/>
    </location>
</feature>
<keyword evidence="1" id="KW-0812">Transmembrane</keyword>
<accession>I8TQE2</accession>
<organism evidence="3 4">
    <name type="scientific">Pelosinus fermentans JBW45</name>
    <dbReference type="NCBI Taxonomy" id="1192197"/>
    <lineage>
        <taxon>Bacteria</taxon>
        <taxon>Bacillati</taxon>
        <taxon>Bacillota</taxon>
        <taxon>Negativicutes</taxon>
        <taxon>Selenomonadales</taxon>
        <taxon>Sporomusaceae</taxon>
        <taxon>Pelosinus</taxon>
    </lineage>
</organism>
<evidence type="ECO:0000313" key="3">
    <source>
        <dbReference type="EMBL" id="AJQ26837.1"/>
    </source>
</evidence>
<reference evidence="3 4" key="1">
    <citation type="journal article" date="2015" name="Genome Announc.">
        <title>Complete Genome Sequence of Pelosinus fermentans JBW45, a Member of a Remarkably Competitive Group of Negativicutes in the Firmicutes Phylum.</title>
        <authorList>
            <person name="De Leon K.B."/>
            <person name="Utturkar S.M."/>
            <person name="Camilleri L.B."/>
            <person name="Elias D.A."/>
            <person name="Arkin A.P."/>
            <person name="Fields M.W."/>
            <person name="Brown S.D."/>
            <person name="Wall J.D."/>
        </authorList>
    </citation>
    <scope>NUCLEOTIDE SEQUENCE [LARGE SCALE GENOMIC DNA]</scope>
    <source>
        <strain evidence="3 4">JBW45</strain>
    </source>
</reference>
<dbReference type="EMBL" id="CP010978">
    <property type="protein sequence ID" value="AJQ26837.1"/>
    <property type="molecule type" value="Genomic_DNA"/>
</dbReference>
<keyword evidence="1" id="KW-1133">Transmembrane helix</keyword>
<dbReference type="KEGG" id="pft:JBW_01487"/>
<feature type="transmembrane region" description="Helical" evidence="1">
    <location>
        <begin position="12"/>
        <end position="38"/>
    </location>
</feature>
<evidence type="ECO:0000256" key="1">
    <source>
        <dbReference type="SAM" id="Phobius"/>
    </source>
</evidence>
<protein>
    <recommendedName>
        <fullName evidence="2">Putative Flp pilus-assembly TadG-like N-terminal domain-containing protein</fullName>
    </recommendedName>
</protein>
<dbReference type="Pfam" id="PF13400">
    <property type="entry name" value="Tad"/>
    <property type="match status" value="1"/>
</dbReference>
<dbReference type="STRING" id="1192197.JBW_01487"/>
<evidence type="ECO:0000313" key="4">
    <source>
        <dbReference type="Proteomes" id="UP000005361"/>
    </source>
</evidence>